<protein>
    <submittedName>
        <fullName evidence="1">Uncharacterized protein</fullName>
    </submittedName>
</protein>
<gene>
    <name evidence="1" type="ORF">CO661_28135</name>
</gene>
<dbReference type="EMBL" id="NWTC01000030">
    <property type="protein sequence ID" value="PDT44607.1"/>
    <property type="molecule type" value="Genomic_DNA"/>
</dbReference>
<comment type="caution">
    <text evidence="1">The sequence shown here is derived from an EMBL/GenBank/DDBJ whole genome shotgun (WGS) entry which is preliminary data.</text>
</comment>
<evidence type="ECO:0000313" key="2">
    <source>
        <dbReference type="Proteomes" id="UP000220353"/>
    </source>
</evidence>
<evidence type="ECO:0000313" key="1">
    <source>
        <dbReference type="EMBL" id="PDT44607.1"/>
    </source>
</evidence>
<dbReference type="AlphaFoldDB" id="A0A2A6LQL7"/>
<accession>A0A2A6LQL7</accession>
<reference evidence="1 2" key="1">
    <citation type="submission" date="2017-09" db="EMBL/GenBank/DDBJ databases">
        <title>Comparative genomics of rhizobia isolated from Phaseolus vulgaris in China.</title>
        <authorList>
            <person name="Tong W."/>
        </authorList>
    </citation>
    <scope>NUCLEOTIDE SEQUENCE [LARGE SCALE GENOMIC DNA]</scope>
    <source>
        <strain evidence="1 2">PCH1</strain>
    </source>
</reference>
<proteinExistence type="predicted"/>
<dbReference type="Proteomes" id="UP000220353">
    <property type="component" value="Unassembled WGS sequence"/>
</dbReference>
<name>A0A2A6LQL7_RHIFR</name>
<sequence>MLKILSFLPEHSRRYFLSDPITKADTFHPPGGPRCRMHIPPVGAEGRLAFRCRLSHWAALDMKTEHKQSVKRA</sequence>
<organism evidence="1 2">
    <name type="scientific">Rhizobium fredii</name>
    <name type="common">Sinorhizobium fredii</name>
    <dbReference type="NCBI Taxonomy" id="380"/>
    <lineage>
        <taxon>Bacteria</taxon>
        <taxon>Pseudomonadati</taxon>
        <taxon>Pseudomonadota</taxon>
        <taxon>Alphaproteobacteria</taxon>
        <taxon>Hyphomicrobiales</taxon>
        <taxon>Rhizobiaceae</taxon>
        <taxon>Sinorhizobium/Ensifer group</taxon>
        <taxon>Sinorhizobium</taxon>
    </lineage>
</organism>